<dbReference type="InterPro" id="IPR055170">
    <property type="entry name" value="GFO_IDH_MocA-like_dom"/>
</dbReference>
<feature type="region of interest" description="Disordered" evidence="3">
    <location>
        <begin position="1"/>
        <end position="34"/>
    </location>
</feature>
<dbReference type="SUPFAM" id="SSF55347">
    <property type="entry name" value="Glyceraldehyde-3-phosphate dehydrogenase-like, C-terminal domain"/>
    <property type="match status" value="1"/>
</dbReference>
<keyword evidence="7" id="KW-1185">Reference proteome</keyword>
<evidence type="ECO:0000313" key="6">
    <source>
        <dbReference type="EMBL" id="KAH0812778.1"/>
    </source>
</evidence>
<dbReference type="EMBL" id="JABDTM020025803">
    <property type="protein sequence ID" value="KAH0812778.1"/>
    <property type="molecule type" value="Genomic_DNA"/>
</dbReference>
<reference evidence="6" key="2">
    <citation type="submission" date="2021-08" db="EMBL/GenBank/DDBJ databases">
        <authorList>
            <person name="Eriksson T."/>
        </authorList>
    </citation>
    <scope>NUCLEOTIDE SEQUENCE</scope>
    <source>
        <strain evidence="6">Stoneville</strain>
        <tissue evidence="6">Whole head</tissue>
    </source>
</reference>
<name>A0A8J6HFN3_TENMO</name>
<feature type="compositionally biased region" description="Pro residues" evidence="3">
    <location>
        <begin position="12"/>
        <end position="21"/>
    </location>
</feature>
<feature type="compositionally biased region" description="Basic and acidic residues" evidence="3">
    <location>
        <begin position="22"/>
        <end position="34"/>
    </location>
</feature>
<feature type="region of interest" description="Disordered" evidence="3">
    <location>
        <begin position="634"/>
        <end position="654"/>
    </location>
</feature>
<dbReference type="GO" id="GO:0000166">
    <property type="term" value="F:nucleotide binding"/>
    <property type="evidence" value="ECO:0007669"/>
    <property type="project" value="InterPro"/>
</dbReference>
<feature type="compositionally biased region" description="Polar residues" evidence="3">
    <location>
        <begin position="1"/>
        <end position="11"/>
    </location>
</feature>
<dbReference type="GO" id="GO:0016491">
    <property type="term" value="F:oxidoreductase activity"/>
    <property type="evidence" value="ECO:0007669"/>
    <property type="project" value="UniProtKB-KW"/>
</dbReference>
<dbReference type="AlphaFoldDB" id="A0A8J6HFN3"/>
<dbReference type="Pfam" id="PF01408">
    <property type="entry name" value="GFO_IDH_MocA"/>
    <property type="match status" value="1"/>
</dbReference>
<dbReference type="PANTHER" id="PTHR42840">
    <property type="entry name" value="NAD(P)-BINDING ROSSMANN-FOLD SUPERFAMILY PROTEIN-RELATED"/>
    <property type="match status" value="1"/>
</dbReference>
<evidence type="ECO:0000259" key="5">
    <source>
        <dbReference type="Pfam" id="PF22725"/>
    </source>
</evidence>
<dbReference type="Gene3D" id="3.40.50.720">
    <property type="entry name" value="NAD(P)-binding Rossmann-like Domain"/>
    <property type="match status" value="1"/>
</dbReference>
<feature type="domain" description="GFO/IDH/MocA-like oxidoreductase" evidence="5">
    <location>
        <begin position="175"/>
        <end position="294"/>
    </location>
</feature>
<proteinExistence type="inferred from homology"/>
<organism evidence="6 7">
    <name type="scientific">Tenebrio molitor</name>
    <name type="common">Yellow mealworm beetle</name>
    <dbReference type="NCBI Taxonomy" id="7067"/>
    <lineage>
        <taxon>Eukaryota</taxon>
        <taxon>Metazoa</taxon>
        <taxon>Ecdysozoa</taxon>
        <taxon>Arthropoda</taxon>
        <taxon>Hexapoda</taxon>
        <taxon>Insecta</taxon>
        <taxon>Pterygota</taxon>
        <taxon>Neoptera</taxon>
        <taxon>Endopterygota</taxon>
        <taxon>Coleoptera</taxon>
        <taxon>Polyphaga</taxon>
        <taxon>Cucujiformia</taxon>
        <taxon>Tenebrionidae</taxon>
        <taxon>Tenebrio</taxon>
    </lineage>
</organism>
<comment type="caution">
    <text evidence="6">The sequence shown here is derived from an EMBL/GenBank/DDBJ whole genome shotgun (WGS) entry which is preliminary data.</text>
</comment>
<dbReference type="InterPro" id="IPR000683">
    <property type="entry name" value="Gfo/Idh/MocA-like_OxRdtase_N"/>
</dbReference>
<evidence type="ECO:0000313" key="7">
    <source>
        <dbReference type="Proteomes" id="UP000719412"/>
    </source>
</evidence>
<evidence type="ECO:0000256" key="1">
    <source>
        <dbReference type="ARBA" id="ARBA00010928"/>
    </source>
</evidence>
<dbReference type="InterPro" id="IPR036291">
    <property type="entry name" value="NAD(P)-bd_dom_sf"/>
</dbReference>
<evidence type="ECO:0000259" key="4">
    <source>
        <dbReference type="Pfam" id="PF01408"/>
    </source>
</evidence>
<dbReference type="GO" id="GO:0006740">
    <property type="term" value="P:NADPH regeneration"/>
    <property type="evidence" value="ECO:0007669"/>
    <property type="project" value="TreeGrafter"/>
</dbReference>
<evidence type="ECO:0000256" key="3">
    <source>
        <dbReference type="SAM" id="MobiDB-lite"/>
    </source>
</evidence>
<evidence type="ECO:0000256" key="2">
    <source>
        <dbReference type="ARBA" id="ARBA00023002"/>
    </source>
</evidence>
<feature type="domain" description="Gfo/Idh/MocA-like oxidoreductase N-terminal" evidence="4">
    <location>
        <begin position="45"/>
        <end position="164"/>
    </location>
</feature>
<evidence type="ECO:0008006" key="8">
    <source>
        <dbReference type="Google" id="ProtNLM"/>
    </source>
</evidence>
<dbReference type="GO" id="GO:0005737">
    <property type="term" value="C:cytoplasm"/>
    <property type="evidence" value="ECO:0007669"/>
    <property type="project" value="TreeGrafter"/>
</dbReference>
<dbReference type="SUPFAM" id="SSF51735">
    <property type="entry name" value="NAD(P)-binding Rossmann-fold domains"/>
    <property type="match status" value="1"/>
</dbReference>
<dbReference type="PANTHER" id="PTHR42840:SF3">
    <property type="entry name" value="BINDING ROSSMANN FOLD OXIDOREDUCTASE, PUTATIVE (AFU_ORTHOLOGUE AFUA_2G10240)-RELATED"/>
    <property type="match status" value="1"/>
</dbReference>
<comment type="similarity">
    <text evidence="1">Belongs to the Gfo/Idh/MocA family.</text>
</comment>
<keyword evidence="2" id="KW-0560">Oxidoreductase</keyword>
<sequence>MATQKYRQPSPYTVPIPPAPPEDAKNTQHEQNLKLSPVKDHSRFGFALFGVGRAGTIHLSFLVKDPHVELLYVVDDDQSKWDKLRKYWNLERVKFLKSSDAAAVYQDAKVRAVVVASPTRTHENIVSKALDHKKAVFCEKPVAENYDKTKALYEKARKMQQPLFSAFNRRFDPSFAAVRNRVRGGEVGKVLTVKVCSRDSPLPSLDYLRTSGGIFHDCAVHDIDMTLYVMGEYPTRVTAAASANIPEIAGIGDHDTVGILFTFGSGAVSMVDLSRQCSYGYEQRLEVFGEKGMIKAENQQPIHNVESYTGRSVVKAPIAYSFPSRYAEGYELEMLHFLDVLRGRAEVSVDSRDVLAVSKIAAACEESVRKGSTVELKWSQDELPLIKELLITTEIVNKVIRRSLLFGLSGKVSGVTLVQRSEESIIIGEFTAKKSAFVAGTGNFYLSVQLPAPAQCAATGTGALDFDVAALAAYVGQIVGRDGGTLGSTDPKALQPTNVNGFFGAKALTSTANTKRRTSLLLVCISPFGVCANIEGLEVIACLICEKKRQHRGGNGNGPREKSWWRRNARREHRWTRIIRNSIIHARVAVLVVVAAAVSVLCDEQAPACAYPTTEKGTIDAAGSGRIARDAHDTIPTNYGNPTGERRQVRRKKRDLDGRRRFQPIPVLCG</sequence>
<dbReference type="Proteomes" id="UP000719412">
    <property type="component" value="Unassembled WGS sequence"/>
</dbReference>
<reference evidence="6" key="1">
    <citation type="journal article" date="2020" name="J Insects Food Feed">
        <title>The yellow mealworm (Tenebrio molitor) genome: a resource for the emerging insects as food and feed industry.</title>
        <authorList>
            <person name="Eriksson T."/>
            <person name="Andere A."/>
            <person name="Kelstrup H."/>
            <person name="Emery V."/>
            <person name="Picard C."/>
        </authorList>
    </citation>
    <scope>NUCLEOTIDE SEQUENCE</scope>
    <source>
        <strain evidence="6">Stoneville</strain>
        <tissue evidence="6">Whole head</tissue>
    </source>
</reference>
<protein>
    <recommendedName>
        <fullName evidence="8">Oxidoreductase YrbE</fullName>
    </recommendedName>
</protein>
<dbReference type="Gene3D" id="3.30.360.10">
    <property type="entry name" value="Dihydrodipicolinate Reductase, domain 2"/>
    <property type="match status" value="1"/>
</dbReference>
<dbReference type="Pfam" id="PF22725">
    <property type="entry name" value="GFO_IDH_MocA_C3"/>
    <property type="match status" value="1"/>
</dbReference>
<gene>
    <name evidence="6" type="ORF">GEV33_010010</name>
</gene>
<accession>A0A8J6HFN3</accession>